<evidence type="ECO:0000313" key="4">
    <source>
        <dbReference type="Proteomes" id="UP001230426"/>
    </source>
</evidence>
<reference evidence="3 4" key="1">
    <citation type="submission" date="2023-07" db="EMBL/GenBank/DDBJ databases">
        <title>Sequencing the genomes of 1000 actinobacteria strains.</title>
        <authorList>
            <person name="Klenk H.-P."/>
        </authorList>
    </citation>
    <scope>NUCLEOTIDE SEQUENCE [LARGE SCALE GENOMIC DNA]</scope>
    <source>
        <strain evidence="3 4">DSM 44109</strain>
    </source>
</reference>
<accession>A0ABT9RF56</accession>
<dbReference type="InterPro" id="IPR036691">
    <property type="entry name" value="Endo/exonu/phosph_ase_sf"/>
</dbReference>
<feature type="region of interest" description="Disordered" evidence="1">
    <location>
        <begin position="1"/>
        <end position="22"/>
    </location>
</feature>
<keyword evidence="3" id="KW-0540">Nuclease</keyword>
<keyword evidence="4" id="KW-1185">Reference proteome</keyword>
<dbReference type="EMBL" id="JAUSRB010000002">
    <property type="protein sequence ID" value="MDP9867924.1"/>
    <property type="molecule type" value="Genomic_DNA"/>
</dbReference>
<dbReference type="PANTHER" id="PTHR14859:SF15">
    <property type="entry name" value="ENDONUCLEASE_EXONUCLEASE_PHOSPHATASE DOMAIN-CONTAINING PROTEIN"/>
    <property type="match status" value="1"/>
</dbReference>
<keyword evidence="3" id="KW-0255">Endonuclease</keyword>
<evidence type="ECO:0000313" key="3">
    <source>
        <dbReference type="EMBL" id="MDP9867924.1"/>
    </source>
</evidence>
<organism evidence="3 4">
    <name type="scientific">Streptosporangium brasiliense</name>
    <dbReference type="NCBI Taxonomy" id="47480"/>
    <lineage>
        <taxon>Bacteria</taxon>
        <taxon>Bacillati</taxon>
        <taxon>Actinomycetota</taxon>
        <taxon>Actinomycetes</taxon>
        <taxon>Streptosporangiales</taxon>
        <taxon>Streptosporangiaceae</taxon>
        <taxon>Streptosporangium</taxon>
    </lineage>
</organism>
<evidence type="ECO:0000259" key="2">
    <source>
        <dbReference type="Pfam" id="PF03372"/>
    </source>
</evidence>
<gene>
    <name evidence="3" type="ORF">J2S55_007190</name>
</gene>
<dbReference type="PANTHER" id="PTHR14859">
    <property type="entry name" value="CALCOFLUOR WHITE HYPERSENSITIVE PROTEIN PRECURSOR"/>
    <property type="match status" value="1"/>
</dbReference>
<protein>
    <submittedName>
        <fullName evidence="3">Endonuclease/exonuclease/phosphatase family metal-dependent hydrolase</fullName>
    </submittedName>
</protein>
<dbReference type="SUPFAM" id="SSF56219">
    <property type="entry name" value="DNase I-like"/>
    <property type="match status" value="1"/>
</dbReference>
<dbReference type="Proteomes" id="UP001230426">
    <property type="component" value="Unassembled WGS sequence"/>
</dbReference>
<keyword evidence="3" id="KW-0378">Hydrolase</keyword>
<dbReference type="Pfam" id="PF03372">
    <property type="entry name" value="Exo_endo_phos"/>
    <property type="match status" value="1"/>
</dbReference>
<dbReference type="RefSeq" id="WP_306870125.1">
    <property type="nucleotide sequence ID" value="NZ_JAUSRB010000002.1"/>
</dbReference>
<dbReference type="Gene3D" id="3.60.10.10">
    <property type="entry name" value="Endonuclease/exonuclease/phosphatase"/>
    <property type="match status" value="1"/>
</dbReference>
<sequence length="266" mass="28294">MPAQAPGEPSVPPARPAAPEHDAPARHLRVATFNIHHGRGPDGRLDLRRVADVIRRGQADVAGLQEVDRHYSERSGSVDQATWLAAELGMDVAYGANLDLDPPAPGDPRRQYGTAILSRFPIRDSGNTFLPGFPGSEQRGLLRATIVVHGVPVRICTTHLQDDDAAERLEQARAVQALIAGRQGPVILTGDFNALPGTPEIRVLASSLRDAWSQAGAGAGHTYPATGSRIDYVFASPEVEVRSATVVAGDASDHLPIFVDVLLPEG</sequence>
<comment type="caution">
    <text evidence="3">The sequence shown here is derived from an EMBL/GenBank/DDBJ whole genome shotgun (WGS) entry which is preliminary data.</text>
</comment>
<dbReference type="InterPro" id="IPR005135">
    <property type="entry name" value="Endo/exonuclease/phosphatase"/>
</dbReference>
<name>A0ABT9RF56_9ACTN</name>
<evidence type="ECO:0000256" key="1">
    <source>
        <dbReference type="SAM" id="MobiDB-lite"/>
    </source>
</evidence>
<dbReference type="GO" id="GO:0004519">
    <property type="term" value="F:endonuclease activity"/>
    <property type="evidence" value="ECO:0007669"/>
    <property type="project" value="UniProtKB-KW"/>
</dbReference>
<dbReference type="InterPro" id="IPR051916">
    <property type="entry name" value="GPI-anchor_lipid_remodeler"/>
</dbReference>
<feature type="domain" description="Endonuclease/exonuclease/phosphatase" evidence="2">
    <location>
        <begin position="31"/>
        <end position="254"/>
    </location>
</feature>
<dbReference type="GO" id="GO:0016787">
    <property type="term" value="F:hydrolase activity"/>
    <property type="evidence" value="ECO:0007669"/>
    <property type="project" value="UniProtKB-KW"/>
</dbReference>
<proteinExistence type="predicted"/>